<evidence type="ECO:0000256" key="3">
    <source>
        <dbReference type="ARBA" id="ARBA00022729"/>
    </source>
</evidence>
<comment type="similarity">
    <text evidence="1">Belongs to the bacterial solute-binding protein 9 family.</text>
</comment>
<dbReference type="PANTHER" id="PTHR42953">
    <property type="entry name" value="HIGH-AFFINITY ZINC UPTAKE SYSTEM PROTEIN ZNUA-RELATED"/>
    <property type="match status" value="1"/>
</dbReference>
<keyword evidence="3 4" id="KW-0732">Signal</keyword>
<dbReference type="Gene3D" id="3.40.50.1980">
    <property type="entry name" value="Nitrogenase molybdenum iron protein domain"/>
    <property type="match status" value="2"/>
</dbReference>
<organism evidence="5 6">
    <name type="scientific">Candidatus Brevifilum fermentans</name>
    <dbReference type="NCBI Taxonomy" id="1986204"/>
    <lineage>
        <taxon>Bacteria</taxon>
        <taxon>Bacillati</taxon>
        <taxon>Chloroflexota</taxon>
        <taxon>Anaerolineae</taxon>
        <taxon>Anaerolineales</taxon>
        <taxon>Anaerolineaceae</taxon>
        <taxon>Candidatus Brevifilum</taxon>
    </lineage>
</organism>
<proteinExistence type="inferred from homology"/>
<keyword evidence="6" id="KW-1185">Reference proteome</keyword>
<evidence type="ECO:0000256" key="1">
    <source>
        <dbReference type="ARBA" id="ARBA00011028"/>
    </source>
</evidence>
<dbReference type="KEGG" id="abat:CFX1CAM_2244"/>
<feature type="signal peptide" evidence="4">
    <location>
        <begin position="1"/>
        <end position="24"/>
    </location>
</feature>
<protein>
    <submittedName>
        <fullName evidence="5">Periplasmic solute binding protein</fullName>
    </submittedName>
</protein>
<dbReference type="RefSeq" id="WP_157891877.1">
    <property type="nucleotide sequence ID" value="NZ_LT859958.1"/>
</dbReference>
<name>A0A1Y6K9Q9_9CHLR</name>
<sequence>MIRNKKTSLWKLGLVLLSILFLVACQPEPSQGPSDDGRLQVTVSILPQAYFVERIGGDFVAVNVMVGPGEDPHTYEPKPDQMRALSHSQLFFTIGTEYEDAWLPRLRETNPQITFVDSAAGIQRIPLISPHDHAGQETDLEKTDPSGEKGLDPHVWLAPANGKIIASTIFKALQTLLPEHADALQSNYDALLADIVALDEKIEGLLSGNMGKAFVVFHPAWGYFANQYQLEQIPVQVGGQEPSASDLAALIATSRKKNIRVIFIQPTYSTAIAQAIAAEINAEVAIVDPLAHDWLNNLEGVAEAFAAALEK</sequence>
<evidence type="ECO:0000313" key="5">
    <source>
        <dbReference type="EMBL" id="SMX55309.1"/>
    </source>
</evidence>
<evidence type="ECO:0000256" key="2">
    <source>
        <dbReference type="ARBA" id="ARBA00022448"/>
    </source>
</evidence>
<dbReference type="InterPro" id="IPR050492">
    <property type="entry name" value="Bact_metal-bind_prot9"/>
</dbReference>
<gene>
    <name evidence="5" type="ORF">CFX1CAM_2244</name>
</gene>
<reference evidence="6" key="1">
    <citation type="submission" date="2017-05" db="EMBL/GenBank/DDBJ databases">
        <authorList>
            <person name="Kirkegaard R."/>
            <person name="Mcilroy J S."/>
        </authorList>
    </citation>
    <scope>NUCLEOTIDE SEQUENCE [LARGE SCALE GENOMIC DNA]</scope>
</reference>
<dbReference type="EMBL" id="LT859958">
    <property type="protein sequence ID" value="SMX55309.1"/>
    <property type="molecule type" value="Genomic_DNA"/>
</dbReference>
<dbReference type="AlphaFoldDB" id="A0A1Y6K9Q9"/>
<dbReference type="OrthoDB" id="9810636at2"/>
<dbReference type="PROSITE" id="PS51257">
    <property type="entry name" value="PROKAR_LIPOPROTEIN"/>
    <property type="match status" value="1"/>
</dbReference>
<dbReference type="Proteomes" id="UP000195514">
    <property type="component" value="Chromosome I"/>
</dbReference>
<dbReference type="PANTHER" id="PTHR42953:SF3">
    <property type="entry name" value="HIGH-AFFINITY ZINC UPTAKE SYSTEM PROTEIN ZNUA"/>
    <property type="match status" value="1"/>
</dbReference>
<dbReference type="SUPFAM" id="SSF53807">
    <property type="entry name" value="Helical backbone' metal receptor"/>
    <property type="match status" value="1"/>
</dbReference>
<feature type="chain" id="PRO_5012938495" evidence="4">
    <location>
        <begin position="25"/>
        <end position="311"/>
    </location>
</feature>
<dbReference type="GO" id="GO:0046872">
    <property type="term" value="F:metal ion binding"/>
    <property type="evidence" value="ECO:0007669"/>
    <property type="project" value="InterPro"/>
</dbReference>
<dbReference type="GO" id="GO:0030001">
    <property type="term" value="P:metal ion transport"/>
    <property type="evidence" value="ECO:0007669"/>
    <property type="project" value="InterPro"/>
</dbReference>
<dbReference type="InterPro" id="IPR006127">
    <property type="entry name" value="ZnuA-like"/>
</dbReference>
<keyword evidence="2" id="KW-0813">Transport</keyword>
<dbReference type="Pfam" id="PF01297">
    <property type="entry name" value="ZnuA"/>
    <property type="match status" value="1"/>
</dbReference>
<evidence type="ECO:0000313" key="6">
    <source>
        <dbReference type="Proteomes" id="UP000195514"/>
    </source>
</evidence>
<accession>A0A1Y6K9Q9</accession>
<evidence type="ECO:0000256" key="4">
    <source>
        <dbReference type="SAM" id="SignalP"/>
    </source>
</evidence>